<evidence type="ECO:0000313" key="3">
    <source>
        <dbReference type="EMBL" id="KIJ12682.1"/>
    </source>
</evidence>
<evidence type="ECO:0000313" key="4">
    <source>
        <dbReference type="Proteomes" id="UP000053647"/>
    </source>
</evidence>
<feature type="non-terminal residue" evidence="3">
    <location>
        <position position="1"/>
    </location>
</feature>
<protein>
    <recommendedName>
        <fullName evidence="2">HTH CENPB-type domain-containing protein</fullName>
    </recommendedName>
</protein>
<name>A0A0C9TYT9_PAXIN</name>
<feature type="domain" description="HTH CENPB-type" evidence="2">
    <location>
        <begin position="50"/>
        <end position="124"/>
    </location>
</feature>
<gene>
    <name evidence="3" type="ORF">PAXINDRAFT_82509</name>
</gene>
<dbReference type="Proteomes" id="UP000053647">
    <property type="component" value="Unassembled WGS sequence"/>
</dbReference>
<dbReference type="InterPro" id="IPR006600">
    <property type="entry name" value="HTH_CenpB_DNA-bd_dom"/>
</dbReference>
<dbReference type="GO" id="GO:0003677">
    <property type="term" value="F:DNA binding"/>
    <property type="evidence" value="ECO:0007669"/>
    <property type="project" value="UniProtKB-KW"/>
</dbReference>
<dbReference type="AlphaFoldDB" id="A0A0C9TYT9"/>
<accession>A0A0C9TYT9</accession>
<dbReference type="PROSITE" id="PS51253">
    <property type="entry name" value="HTH_CENPB"/>
    <property type="match status" value="1"/>
</dbReference>
<reference evidence="4" key="2">
    <citation type="submission" date="2015-01" db="EMBL/GenBank/DDBJ databases">
        <title>Evolutionary Origins and Diversification of the Mycorrhizal Mutualists.</title>
        <authorList>
            <consortium name="DOE Joint Genome Institute"/>
            <consortium name="Mycorrhizal Genomics Consortium"/>
            <person name="Kohler A."/>
            <person name="Kuo A."/>
            <person name="Nagy L.G."/>
            <person name="Floudas D."/>
            <person name="Copeland A."/>
            <person name="Barry K.W."/>
            <person name="Cichocki N."/>
            <person name="Veneault-Fourrey C."/>
            <person name="LaButti K."/>
            <person name="Lindquist E.A."/>
            <person name="Lipzen A."/>
            <person name="Lundell T."/>
            <person name="Morin E."/>
            <person name="Murat C."/>
            <person name="Riley R."/>
            <person name="Ohm R."/>
            <person name="Sun H."/>
            <person name="Tunlid A."/>
            <person name="Henrissat B."/>
            <person name="Grigoriev I.V."/>
            <person name="Hibbett D.S."/>
            <person name="Martin F."/>
        </authorList>
    </citation>
    <scope>NUCLEOTIDE SEQUENCE [LARGE SCALE GENOMIC DNA]</scope>
    <source>
        <strain evidence="4">ATCC 200175</strain>
    </source>
</reference>
<evidence type="ECO:0000256" key="1">
    <source>
        <dbReference type="ARBA" id="ARBA00023125"/>
    </source>
</evidence>
<organism evidence="3 4">
    <name type="scientific">Paxillus involutus ATCC 200175</name>
    <dbReference type="NCBI Taxonomy" id="664439"/>
    <lineage>
        <taxon>Eukaryota</taxon>
        <taxon>Fungi</taxon>
        <taxon>Dikarya</taxon>
        <taxon>Basidiomycota</taxon>
        <taxon>Agaricomycotina</taxon>
        <taxon>Agaricomycetes</taxon>
        <taxon>Agaricomycetidae</taxon>
        <taxon>Boletales</taxon>
        <taxon>Paxilineae</taxon>
        <taxon>Paxillaceae</taxon>
        <taxon>Paxillus</taxon>
    </lineage>
</organism>
<sequence length="160" mass="18488">QKLEEDRRSLWTICHEVEARWRKKEGYAGITVSRDTVRRRLNGGQSQHQFNMENNAWLTNKEEGQMIAFCLDLATRGFPLNHRSLKLHVDNIIHAWIGMAFPEAGVGTNWIQRFLERHTARLGRYWSAPLDTAHGRAVNEHTNRAWFNLLGGTIKAKDIG</sequence>
<dbReference type="Pfam" id="PF03221">
    <property type="entry name" value="HTH_Tnp_Tc5"/>
    <property type="match status" value="1"/>
</dbReference>
<dbReference type="EMBL" id="KN819360">
    <property type="protein sequence ID" value="KIJ12682.1"/>
    <property type="molecule type" value="Genomic_DNA"/>
</dbReference>
<dbReference type="HOGENOM" id="CLU_076148_1_0_1"/>
<proteinExistence type="predicted"/>
<evidence type="ECO:0000259" key="2">
    <source>
        <dbReference type="PROSITE" id="PS51253"/>
    </source>
</evidence>
<reference evidence="3 4" key="1">
    <citation type="submission" date="2014-06" db="EMBL/GenBank/DDBJ databases">
        <authorList>
            <consortium name="DOE Joint Genome Institute"/>
            <person name="Kuo A."/>
            <person name="Kohler A."/>
            <person name="Nagy L.G."/>
            <person name="Floudas D."/>
            <person name="Copeland A."/>
            <person name="Barry K.W."/>
            <person name="Cichocki N."/>
            <person name="Veneault-Fourrey C."/>
            <person name="LaButti K."/>
            <person name="Lindquist E.A."/>
            <person name="Lipzen A."/>
            <person name="Lundell T."/>
            <person name="Morin E."/>
            <person name="Murat C."/>
            <person name="Sun H."/>
            <person name="Tunlid A."/>
            <person name="Henrissat B."/>
            <person name="Grigoriev I.V."/>
            <person name="Hibbett D.S."/>
            <person name="Martin F."/>
            <person name="Nordberg H.P."/>
            <person name="Cantor M.N."/>
            <person name="Hua S.X."/>
        </authorList>
    </citation>
    <scope>NUCLEOTIDE SEQUENCE [LARGE SCALE GENOMIC DNA]</scope>
    <source>
        <strain evidence="3 4">ATCC 200175</strain>
    </source>
</reference>
<keyword evidence="4" id="KW-1185">Reference proteome</keyword>
<dbReference type="OrthoDB" id="2668963at2759"/>
<keyword evidence="1" id="KW-0238">DNA-binding</keyword>